<sequence length="262" mass="29282">MKKLIFIPLITIFINANDLVIDIAKNTLMTSQKSFESGSHDIGDNQENKTLFVASRYNFDSSSNINYFLSGSIGVGEYTNDITSLDIKSTVIGIGGGVRLKLNENNYISLNSGITYSNISTNITKDLDAITYQIDMMYDYKKTINDYDIYINALSGYYSTKVDDLSDKSSDSILSHIKVGVYSPELIQIHNLPFKVELYAQETFLGKDIADNLDMNNFTTIGMAFHLYTDTIVPLVDNLYLDINYVKGDNIEGLHIGLALSF</sequence>
<gene>
    <name evidence="1" type="ORF">MNB_SV-15-184</name>
</gene>
<dbReference type="EMBL" id="FRYL01000025">
    <property type="protein sequence ID" value="SHO81027.1"/>
    <property type="molecule type" value="Genomic_DNA"/>
</dbReference>
<dbReference type="AlphaFoldDB" id="A0A1W1EJL6"/>
<accession>A0A1W1EJL6</accession>
<proteinExistence type="predicted"/>
<name>A0A1W1EJL6_9ZZZZ</name>
<reference evidence="1" key="1">
    <citation type="submission" date="2016-10" db="EMBL/GenBank/DDBJ databases">
        <authorList>
            <person name="de Groot N.N."/>
        </authorList>
    </citation>
    <scope>NUCLEOTIDE SEQUENCE</scope>
</reference>
<protein>
    <submittedName>
        <fullName evidence="1">Uncharacterized protein</fullName>
    </submittedName>
</protein>
<organism evidence="1">
    <name type="scientific">hydrothermal vent metagenome</name>
    <dbReference type="NCBI Taxonomy" id="652676"/>
    <lineage>
        <taxon>unclassified sequences</taxon>
        <taxon>metagenomes</taxon>
        <taxon>ecological metagenomes</taxon>
    </lineage>
</organism>
<evidence type="ECO:0000313" key="1">
    <source>
        <dbReference type="EMBL" id="SHO81027.1"/>
    </source>
</evidence>